<sequence>MDQTAGPPRPTLEQLRHVANHFPIIDNHAHNLILPKHSDSIPFETITTEAQGRALRDTFKSLSHLRAAKQLRQLYECGEDADWEDILEQRTEWLRSNPQHLHRKCFEGVHAVLIDDGLADPQRVYPYDSHDEYFQAPSKRIVRIETVAERLIKRILRDAKEDDLAKTKFLPDTWVDFMDGFEREIQEAVKDPEVVGFKTVICYRTGLDIEPDYEEAARAVGHPFERFVKACIRKRTYRIEKKALNDYLVLRTLEILSDDLPHSDSLSKPLQLHTGLGDNDIDLRKANPAYLQQVIESYPNVPFVLLHSAYPYTQEAGYLATVYRHVYLDIGEVFPMVSRDGQESVLRQALELVPGSKLLYSSDGHWFPETFYLANLQFREVWLELLLEYIQKGDLTIFQAIAMTKDILFNNSNVLYDLRYQATFDETIQEATKQLTYNTKPGLESPHPSPGMPPIPPAGSTSQPATAGPVDPRSGSPYGTVPPAFPPPPTAPHVYEIQLFEEFIKKNPDVRFIYVEWLDYMATVRSRILPIKEFTRMIRDGDRIGISQGNTGTLQNDGLTPLVNTTGQIYIEPDLRSLRRTHNKDPLPSATVLSYWRSESGAPLPNCPRNALETLINNLQYAHATTLLIGFEIEATFLSRSTAPKNPFSSNTSSTPDTDPFTPLTNTHAWGTLTPEQWLQLPFFSEILLALDAMGIEIQQFHAESGPGQYEFILPPQPPLLAIDTLIQARQVIAQIASLHDLRATLHPKPFGPKGAGNAAHVHISLHPPDRDMQFFVGGVLAHLPALCAFTLPAKESYERVVDDAWTGGTWLAWGTQNREVPLRRIKSGRWELRALDGIANPYLALAAVIAAGLVGLQSGVNEFAELDLPVNPATLDDEGRRRYGIVKKMPARLEEAVQDLKGDGVLIEALGHEVVGTWIVMKESEQRMLREMGEAERRVWLIERY</sequence>
<dbReference type="InterPro" id="IPR008146">
    <property type="entry name" value="Gln_synth_cat_dom"/>
</dbReference>
<evidence type="ECO:0000313" key="6">
    <source>
        <dbReference type="Proteomes" id="UP000813461"/>
    </source>
</evidence>
<dbReference type="Pfam" id="PF04909">
    <property type="entry name" value="Amidohydro_2"/>
    <property type="match status" value="1"/>
</dbReference>
<dbReference type="PROSITE" id="PS00181">
    <property type="entry name" value="GLNA_ATP"/>
    <property type="match status" value="1"/>
</dbReference>
<accession>A0A8K0RGN7</accession>
<evidence type="ECO:0000256" key="2">
    <source>
        <dbReference type="RuleBase" id="RU000384"/>
    </source>
</evidence>
<dbReference type="Proteomes" id="UP000813461">
    <property type="component" value="Unassembled WGS sequence"/>
</dbReference>
<dbReference type="AlphaFoldDB" id="A0A8K0RGN7"/>
<dbReference type="GO" id="GO:0016787">
    <property type="term" value="F:hydrolase activity"/>
    <property type="evidence" value="ECO:0007669"/>
    <property type="project" value="InterPro"/>
</dbReference>
<dbReference type="EMBL" id="JAGMVJ010000001">
    <property type="protein sequence ID" value="KAH7094993.1"/>
    <property type="molecule type" value="Genomic_DNA"/>
</dbReference>
<dbReference type="SUPFAM" id="SSF55931">
    <property type="entry name" value="Glutamine synthetase/guanido kinase"/>
    <property type="match status" value="1"/>
</dbReference>
<dbReference type="InterPro" id="IPR027303">
    <property type="entry name" value="Gln_synth_gly_rich_site"/>
</dbReference>
<feature type="region of interest" description="Disordered" evidence="3">
    <location>
        <begin position="438"/>
        <end position="487"/>
    </location>
</feature>
<dbReference type="PROSITE" id="PS51987">
    <property type="entry name" value="GS_CATALYTIC"/>
    <property type="match status" value="1"/>
</dbReference>
<dbReference type="SUPFAM" id="SSF51556">
    <property type="entry name" value="Metallo-dependent hydrolases"/>
    <property type="match status" value="1"/>
</dbReference>
<dbReference type="Gene3D" id="3.30.590.10">
    <property type="entry name" value="Glutamine synthetase/guanido kinase, catalytic domain"/>
    <property type="match status" value="1"/>
</dbReference>
<dbReference type="PANTHER" id="PTHR43383:SF2">
    <property type="entry name" value="AMIDOHYDROLASE 2 FAMILY PROTEIN"/>
    <property type="match status" value="1"/>
</dbReference>
<organism evidence="5 6">
    <name type="scientific">Paraphoma chrysanthemicola</name>
    <dbReference type="NCBI Taxonomy" id="798071"/>
    <lineage>
        <taxon>Eukaryota</taxon>
        <taxon>Fungi</taxon>
        <taxon>Dikarya</taxon>
        <taxon>Ascomycota</taxon>
        <taxon>Pezizomycotina</taxon>
        <taxon>Dothideomycetes</taxon>
        <taxon>Pleosporomycetidae</taxon>
        <taxon>Pleosporales</taxon>
        <taxon>Pleosporineae</taxon>
        <taxon>Phaeosphaeriaceae</taxon>
        <taxon>Paraphoma</taxon>
    </lineage>
</organism>
<evidence type="ECO:0000256" key="3">
    <source>
        <dbReference type="SAM" id="MobiDB-lite"/>
    </source>
</evidence>
<dbReference type="InterPro" id="IPR032466">
    <property type="entry name" value="Metal_Hydrolase"/>
</dbReference>
<feature type="compositionally biased region" description="Pro residues" evidence="3">
    <location>
        <begin position="447"/>
        <end position="457"/>
    </location>
</feature>
<dbReference type="FunFam" id="3.20.20.140:FF:000074">
    <property type="entry name" value="Extracellular developmental signal biosynthesis protein FluG"/>
    <property type="match status" value="1"/>
</dbReference>
<dbReference type="PANTHER" id="PTHR43383">
    <property type="entry name" value="NODULIN 6"/>
    <property type="match status" value="1"/>
</dbReference>
<dbReference type="Pfam" id="PF00120">
    <property type="entry name" value="Gln-synt_C"/>
    <property type="match status" value="1"/>
</dbReference>
<keyword evidence="6" id="KW-1185">Reference proteome</keyword>
<comment type="similarity">
    <text evidence="1 2">Belongs to the glutamine synthetase family.</text>
</comment>
<evidence type="ECO:0000259" key="4">
    <source>
        <dbReference type="PROSITE" id="PS51987"/>
    </source>
</evidence>
<reference evidence="5" key="1">
    <citation type="journal article" date="2021" name="Nat. Commun.">
        <title>Genetic determinants of endophytism in the Arabidopsis root mycobiome.</title>
        <authorList>
            <person name="Mesny F."/>
            <person name="Miyauchi S."/>
            <person name="Thiergart T."/>
            <person name="Pickel B."/>
            <person name="Atanasova L."/>
            <person name="Karlsson M."/>
            <person name="Huettel B."/>
            <person name="Barry K.W."/>
            <person name="Haridas S."/>
            <person name="Chen C."/>
            <person name="Bauer D."/>
            <person name="Andreopoulos W."/>
            <person name="Pangilinan J."/>
            <person name="LaButti K."/>
            <person name="Riley R."/>
            <person name="Lipzen A."/>
            <person name="Clum A."/>
            <person name="Drula E."/>
            <person name="Henrissat B."/>
            <person name="Kohler A."/>
            <person name="Grigoriev I.V."/>
            <person name="Martin F.M."/>
            <person name="Hacquard S."/>
        </authorList>
    </citation>
    <scope>NUCLEOTIDE SEQUENCE</scope>
    <source>
        <strain evidence="5">MPI-SDFR-AT-0120</strain>
    </source>
</reference>
<dbReference type="SMART" id="SM01230">
    <property type="entry name" value="Gln-synt_C"/>
    <property type="match status" value="1"/>
</dbReference>
<gene>
    <name evidence="5" type="ORF">FB567DRAFT_485351</name>
</gene>
<dbReference type="GO" id="GO:0004356">
    <property type="term" value="F:glutamine synthetase activity"/>
    <property type="evidence" value="ECO:0007669"/>
    <property type="project" value="InterPro"/>
</dbReference>
<name>A0A8K0RGN7_9PLEO</name>
<dbReference type="InterPro" id="IPR006680">
    <property type="entry name" value="Amidohydro-rel"/>
</dbReference>
<feature type="domain" description="GS catalytic" evidence="4">
    <location>
        <begin position="608"/>
        <end position="946"/>
    </location>
</feature>
<dbReference type="OrthoDB" id="3364440at2759"/>
<evidence type="ECO:0000256" key="1">
    <source>
        <dbReference type="PROSITE-ProRule" id="PRU01331"/>
    </source>
</evidence>
<dbReference type="InterPro" id="IPR014746">
    <property type="entry name" value="Gln_synth/guanido_kin_cat_dom"/>
</dbReference>
<dbReference type="Gene3D" id="3.20.20.140">
    <property type="entry name" value="Metal-dependent hydrolases"/>
    <property type="match status" value="1"/>
</dbReference>
<evidence type="ECO:0000313" key="5">
    <source>
        <dbReference type="EMBL" id="KAH7094993.1"/>
    </source>
</evidence>
<protein>
    <recommendedName>
        <fullName evidence="4">GS catalytic domain-containing protein</fullName>
    </recommendedName>
</protein>
<proteinExistence type="inferred from homology"/>
<comment type="caution">
    <text evidence="5">The sequence shown here is derived from an EMBL/GenBank/DDBJ whole genome shotgun (WGS) entry which is preliminary data.</text>
</comment>